<evidence type="ECO:0000313" key="2">
    <source>
        <dbReference type="Proteomes" id="UP000027195"/>
    </source>
</evidence>
<reference evidence="2" key="1">
    <citation type="journal article" date="2014" name="Proc. Natl. Acad. Sci. U.S.A.">
        <title>Extensive sampling of basidiomycete genomes demonstrates inadequacy of the white-rot/brown-rot paradigm for wood decay fungi.</title>
        <authorList>
            <person name="Riley R."/>
            <person name="Salamov A.A."/>
            <person name="Brown D.W."/>
            <person name="Nagy L.G."/>
            <person name="Floudas D."/>
            <person name="Held B.W."/>
            <person name="Levasseur A."/>
            <person name="Lombard V."/>
            <person name="Morin E."/>
            <person name="Otillar R."/>
            <person name="Lindquist E.A."/>
            <person name="Sun H."/>
            <person name="LaButti K.M."/>
            <person name="Schmutz J."/>
            <person name="Jabbour D."/>
            <person name="Luo H."/>
            <person name="Baker S.E."/>
            <person name="Pisabarro A.G."/>
            <person name="Walton J.D."/>
            <person name="Blanchette R.A."/>
            <person name="Henrissat B."/>
            <person name="Martin F."/>
            <person name="Cullen D."/>
            <person name="Hibbett D.S."/>
            <person name="Grigoriev I.V."/>
        </authorList>
    </citation>
    <scope>NUCLEOTIDE SEQUENCE [LARGE SCALE GENOMIC DNA]</scope>
    <source>
        <strain evidence="2">FD-172 SS1</strain>
    </source>
</reference>
<evidence type="ECO:0000313" key="1">
    <source>
        <dbReference type="EMBL" id="KDQ14632.1"/>
    </source>
</evidence>
<keyword evidence="2" id="KW-1185">Reference proteome</keyword>
<organism evidence="1 2">
    <name type="scientific">Botryobasidium botryosum (strain FD-172 SS1)</name>
    <dbReference type="NCBI Taxonomy" id="930990"/>
    <lineage>
        <taxon>Eukaryota</taxon>
        <taxon>Fungi</taxon>
        <taxon>Dikarya</taxon>
        <taxon>Basidiomycota</taxon>
        <taxon>Agaricomycotina</taxon>
        <taxon>Agaricomycetes</taxon>
        <taxon>Cantharellales</taxon>
        <taxon>Botryobasidiaceae</taxon>
        <taxon>Botryobasidium</taxon>
    </lineage>
</organism>
<gene>
    <name evidence="1" type="ORF">BOTBODRAFT_84409</name>
</gene>
<dbReference type="OrthoDB" id="2418900at2759"/>
<sequence>IYDFLGLSRVLATVVPIIIASNKTQLSDFSRNKSAWPVYLTIGNIEKSVCRKPSSHATILLGYIPVSDLNIFSEKLQTSKGSDLFHLCMSMFTEPLVEAGKQGLLAVCPDSFKQRIYPVLAAYIANHPEQCLVTCTKQNRCPKCTVPAHELG</sequence>
<dbReference type="Proteomes" id="UP000027195">
    <property type="component" value="Unassembled WGS sequence"/>
</dbReference>
<proteinExistence type="predicted"/>
<dbReference type="HOGENOM" id="CLU_006344_8_3_1"/>
<feature type="non-terminal residue" evidence="1">
    <location>
        <position position="152"/>
    </location>
</feature>
<feature type="non-terminal residue" evidence="1">
    <location>
        <position position="1"/>
    </location>
</feature>
<dbReference type="Pfam" id="PF18759">
    <property type="entry name" value="Plavaka"/>
    <property type="match status" value="1"/>
</dbReference>
<dbReference type="InterPro" id="IPR041078">
    <property type="entry name" value="Plavaka"/>
</dbReference>
<name>A0A067MRX7_BOTB1</name>
<dbReference type="EMBL" id="KL198036">
    <property type="protein sequence ID" value="KDQ14632.1"/>
    <property type="molecule type" value="Genomic_DNA"/>
</dbReference>
<dbReference type="AlphaFoldDB" id="A0A067MRX7"/>
<protein>
    <submittedName>
        <fullName evidence="1">Uncharacterized protein</fullName>
    </submittedName>
</protein>
<dbReference type="InParanoid" id="A0A067MRX7"/>
<accession>A0A067MRX7</accession>
<dbReference type="STRING" id="930990.A0A067MRX7"/>